<keyword evidence="2" id="KW-1185">Reference proteome</keyword>
<dbReference type="RefSeq" id="WP_189581933.1">
    <property type="nucleotide sequence ID" value="NZ_BMYF01000012.1"/>
</dbReference>
<protein>
    <submittedName>
        <fullName evidence="1">Uncharacterized protein</fullName>
    </submittedName>
</protein>
<dbReference type="EMBL" id="BMYF01000012">
    <property type="protein sequence ID" value="GHB39760.1"/>
    <property type="molecule type" value="Genomic_DNA"/>
</dbReference>
<reference evidence="1" key="1">
    <citation type="journal article" date="2014" name="Int. J. Syst. Evol. Microbiol.">
        <title>Complete genome sequence of Corynebacterium casei LMG S-19264T (=DSM 44701T), isolated from a smear-ripened cheese.</title>
        <authorList>
            <consortium name="US DOE Joint Genome Institute (JGI-PGF)"/>
            <person name="Walter F."/>
            <person name="Albersmeier A."/>
            <person name="Kalinowski J."/>
            <person name="Ruckert C."/>
        </authorList>
    </citation>
    <scope>NUCLEOTIDE SEQUENCE</scope>
    <source>
        <strain evidence="1">KCTC 23224</strain>
    </source>
</reference>
<proteinExistence type="predicted"/>
<accession>A0A8J3CYC2</accession>
<sequence>MKKMLVTLLVLFFAGGGLLFFQMNEHKVQNAMREKWNFPYLNEINHTRTFEIAGYEFIKLSDQDLGMQSRILLYPEEAWFSEKISDEPHYWTQQSRVFYNKEKALFGVGLQFASEWIFFDADGELLEDLGEEEMPHGNHHSWIMVDNSQKYYRFDDQKAAIYVVYFAKERYNWSRHNPLANIGSPTAGHGSYWWWFGNAFMKIQLCKGEFIFKADGQMDGITSDTPQYKVLIDYYNIPKEFTNGKEVVLIYQDRSFTNMDYGLYMVREK</sequence>
<reference evidence="1" key="2">
    <citation type="submission" date="2020-09" db="EMBL/GenBank/DDBJ databases">
        <authorList>
            <person name="Sun Q."/>
            <person name="Kim S."/>
        </authorList>
    </citation>
    <scope>NUCLEOTIDE SEQUENCE</scope>
    <source>
        <strain evidence="1">KCTC 23224</strain>
    </source>
</reference>
<evidence type="ECO:0000313" key="1">
    <source>
        <dbReference type="EMBL" id="GHB39760.1"/>
    </source>
</evidence>
<gene>
    <name evidence="1" type="ORF">GCM10008106_21110</name>
</gene>
<evidence type="ECO:0000313" key="2">
    <source>
        <dbReference type="Proteomes" id="UP000642809"/>
    </source>
</evidence>
<dbReference type="AlphaFoldDB" id="A0A8J3CYC2"/>
<comment type="caution">
    <text evidence="1">The sequence shown here is derived from an EMBL/GenBank/DDBJ whole genome shotgun (WGS) entry which is preliminary data.</text>
</comment>
<name>A0A8J3CYC2_9BACT</name>
<organism evidence="1 2">
    <name type="scientific">Mongoliitalea lutea</name>
    <dbReference type="NCBI Taxonomy" id="849756"/>
    <lineage>
        <taxon>Bacteria</taxon>
        <taxon>Pseudomonadati</taxon>
        <taxon>Bacteroidota</taxon>
        <taxon>Cytophagia</taxon>
        <taxon>Cytophagales</taxon>
        <taxon>Cyclobacteriaceae</taxon>
        <taxon>Mongoliitalea</taxon>
    </lineage>
</organism>
<dbReference type="Proteomes" id="UP000642809">
    <property type="component" value="Unassembled WGS sequence"/>
</dbReference>